<dbReference type="Proteomes" id="UP000468668">
    <property type="component" value="Unassembled WGS sequence"/>
</dbReference>
<dbReference type="AlphaFoldDB" id="A0A6N6NQH2"/>
<dbReference type="InterPro" id="IPR011663">
    <property type="entry name" value="UTRA"/>
</dbReference>
<dbReference type="SMART" id="SM00866">
    <property type="entry name" value="UTRA"/>
    <property type="match status" value="1"/>
</dbReference>
<dbReference type="EMBL" id="WAJR01000021">
    <property type="protein sequence ID" value="KAB1638753.1"/>
    <property type="molecule type" value="Genomic_DNA"/>
</dbReference>
<name>A0A6N6NQH2_9ACTN</name>
<dbReference type="InterPro" id="IPR036390">
    <property type="entry name" value="WH_DNA-bd_sf"/>
</dbReference>
<dbReference type="SUPFAM" id="SSF64288">
    <property type="entry name" value="Chorismate lyase-like"/>
    <property type="match status" value="1"/>
</dbReference>
<reference evidence="5 6" key="1">
    <citation type="submission" date="2019-09" db="EMBL/GenBank/DDBJ databases">
        <title>Whole genome shotgun sequencing (WGS) of Ellagibacter isourolithinifaciens DSM 104140(T) and Adlercreutzia muris DSM 29508(T).</title>
        <authorList>
            <person name="Stoll D.A."/>
            <person name="Danylec N."/>
            <person name="Huch M."/>
        </authorList>
    </citation>
    <scope>NUCLEOTIDE SEQUENCE [LARGE SCALE GENOMIC DNA]</scope>
    <source>
        <strain evidence="5 6">DSM 104140</strain>
    </source>
</reference>
<keyword evidence="3" id="KW-0804">Transcription</keyword>
<proteinExistence type="predicted"/>
<accession>A0A6N6NQH2</accession>
<dbReference type="Pfam" id="PF07702">
    <property type="entry name" value="UTRA"/>
    <property type="match status" value="1"/>
</dbReference>
<organism evidence="5 6">
    <name type="scientific">Ellagibacter isourolithinifaciens</name>
    <dbReference type="NCBI Taxonomy" id="2137581"/>
    <lineage>
        <taxon>Bacteria</taxon>
        <taxon>Bacillati</taxon>
        <taxon>Actinomycetota</taxon>
        <taxon>Coriobacteriia</taxon>
        <taxon>Eggerthellales</taxon>
        <taxon>Eggerthellaceae</taxon>
        <taxon>Ellagibacter</taxon>
    </lineage>
</organism>
<evidence type="ECO:0000256" key="3">
    <source>
        <dbReference type="ARBA" id="ARBA00023163"/>
    </source>
</evidence>
<dbReference type="PANTHER" id="PTHR44846">
    <property type="entry name" value="MANNOSYL-D-GLYCERATE TRANSPORT/METABOLISM SYSTEM REPRESSOR MNGR-RELATED"/>
    <property type="match status" value="1"/>
</dbReference>
<feature type="domain" description="HTH gntR-type" evidence="4">
    <location>
        <begin position="3"/>
        <end position="73"/>
    </location>
</feature>
<evidence type="ECO:0000313" key="5">
    <source>
        <dbReference type="EMBL" id="KAB1638753.1"/>
    </source>
</evidence>
<dbReference type="PANTHER" id="PTHR44846:SF17">
    <property type="entry name" value="GNTR-FAMILY TRANSCRIPTIONAL REGULATOR"/>
    <property type="match status" value="1"/>
</dbReference>
<comment type="caution">
    <text evidence="5">The sequence shown here is derived from an EMBL/GenBank/DDBJ whole genome shotgun (WGS) entry which is preliminary data.</text>
</comment>
<dbReference type="GO" id="GO:0003677">
    <property type="term" value="F:DNA binding"/>
    <property type="evidence" value="ECO:0007669"/>
    <property type="project" value="UniProtKB-KW"/>
</dbReference>
<dbReference type="GO" id="GO:0003700">
    <property type="term" value="F:DNA-binding transcription factor activity"/>
    <property type="evidence" value="ECO:0007669"/>
    <property type="project" value="InterPro"/>
</dbReference>
<evidence type="ECO:0000259" key="4">
    <source>
        <dbReference type="PROSITE" id="PS50949"/>
    </source>
</evidence>
<dbReference type="SUPFAM" id="SSF46785">
    <property type="entry name" value="Winged helix' DNA-binding domain"/>
    <property type="match status" value="1"/>
</dbReference>
<keyword evidence="6" id="KW-1185">Reference proteome</keyword>
<dbReference type="Gene3D" id="3.40.1410.10">
    <property type="entry name" value="Chorismate lyase-like"/>
    <property type="match status" value="1"/>
</dbReference>
<gene>
    <name evidence="5" type="ORF">F8C90_07935</name>
</gene>
<dbReference type="PROSITE" id="PS50949">
    <property type="entry name" value="HTH_GNTR"/>
    <property type="match status" value="1"/>
</dbReference>
<dbReference type="InterPro" id="IPR050679">
    <property type="entry name" value="Bact_HTH_transcr_reg"/>
</dbReference>
<evidence type="ECO:0000256" key="1">
    <source>
        <dbReference type="ARBA" id="ARBA00023015"/>
    </source>
</evidence>
<dbReference type="Gene3D" id="1.10.10.10">
    <property type="entry name" value="Winged helix-like DNA-binding domain superfamily/Winged helix DNA-binding domain"/>
    <property type="match status" value="1"/>
</dbReference>
<keyword evidence="1" id="KW-0805">Transcription regulation</keyword>
<dbReference type="PRINTS" id="PR00035">
    <property type="entry name" value="HTHGNTR"/>
</dbReference>
<sequence length="255" mass="28045">MPGWATRKTAEEIRRLVRLGKAREGGQLPSERDLANALQVSRATVRAALRILRDEGELETRSGRSSGTFVSKSNPYWCLYSRTEDAAARPAVPHPMGIPQGVDESIALGGCETESVVLEARRVRADDDIARCLALPENSDVLQLRRLRKADGEDIVLECAYLPCEKFEGILEKDLTQSLYGLMKGEFGVKIKRISEVLEVVLASGADAEALGVIDGAPLMKSVSTAFDQSGAPIEHSRDLYRADRIKFIVENDFE</sequence>
<evidence type="ECO:0000313" key="6">
    <source>
        <dbReference type="Proteomes" id="UP000468668"/>
    </source>
</evidence>
<evidence type="ECO:0000256" key="2">
    <source>
        <dbReference type="ARBA" id="ARBA00023125"/>
    </source>
</evidence>
<dbReference type="OrthoDB" id="8584262at2"/>
<protein>
    <submittedName>
        <fullName evidence="5">GntR family transcriptional regulator</fullName>
    </submittedName>
</protein>
<dbReference type="InterPro" id="IPR000524">
    <property type="entry name" value="Tscrpt_reg_HTH_GntR"/>
</dbReference>
<keyword evidence="2" id="KW-0238">DNA-binding</keyword>
<dbReference type="InterPro" id="IPR028978">
    <property type="entry name" value="Chorismate_lyase_/UTRA_dom_sf"/>
</dbReference>
<dbReference type="InterPro" id="IPR036388">
    <property type="entry name" value="WH-like_DNA-bd_sf"/>
</dbReference>
<dbReference type="SMART" id="SM00345">
    <property type="entry name" value="HTH_GNTR"/>
    <property type="match status" value="1"/>
</dbReference>
<dbReference type="Pfam" id="PF00392">
    <property type="entry name" value="GntR"/>
    <property type="match status" value="1"/>
</dbReference>
<dbReference type="CDD" id="cd07377">
    <property type="entry name" value="WHTH_GntR"/>
    <property type="match status" value="1"/>
</dbReference>
<dbReference type="GO" id="GO:0045892">
    <property type="term" value="P:negative regulation of DNA-templated transcription"/>
    <property type="evidence" value="ECO:0007669"/>
    <property type="project" value="TreeGrafter"/>
</dbReference>